<proteinExistence type="predicted"/>
<gene>
    <name evidence="1" type="ORF">Forpe1208_v012698</name>
</gene>
<comment type="caution">
    <text evidence="1">The sequence shown here is derived from an EMBL/GenBank/DDBJ whole genome shotgun (WGS) entry which is preliminary data.</text>
</comment>
<dbReference type="AlphaFoldDB" id="A0A8J5U1H8"/>
<reference evidence="1" key="1">
    <citation type="submission" date="2021-04" db="EMBL/GenBank/DDBJ databases">
        <title>First draft genome resource for Brassicaceae pathogens Fusarium oxysporum f. sp. raphani and Fusarium oxysporum f. sp. rapae.</title>
        <authorList>
            <person name="Asai S."/>
        </authorList>
    </citation>
    <scope>NUCLEOTIDE SEQUENCE</scope>
    <source>
        <strain evidence="1">Tf1208</strain>
    </source>
</reference>
<name>A0A8J5U1H8_FUSOX</name>
<organism evidence="1 2">
    <name type="scientific">Fusarium oxysporum f. sp. rapae</name>
    <dbReference type="NCBI Taxonomy" id="485398"/>
    <lineage>
        <taxon>Eukaryota</taxon>
        <taxon>Fungi</taxon>
        <taxon>Dikarya</taxon>
        <taxon>Ascomycota</taxon>
        <taxon>Pezizomycotina</taxon>
        <taxon>Sordariomycetes</taxon>
        <taxon>Hypocreomycetidae</taxon>
        <taxon>Hypocreales</taxon>
        <taxon>Nectriaceae</taxon>
        <taxon>Fusarium</taxon>
        <taxon>Fusarium oxysporum species complex</taxon>
    </lineage>
</organism>
<dbReference type="Proteomes" id="UP000694050">
    <property type="component" value="Unassembled WGS sequence"/>
</dbReference>
<evidence type="ECO:0000313" key="2">
    <source>
        <dbReference type="Proteomes" id="UP000694050"/>
    </source>
</evidence>
<evidence type="ECO:0000313" key="1">
    <source>
        <dbReference type="EMBL" id="KAG7407257.1"/>
    </source>
</evidence>
<dbReference type="EMBL" id="JAELUQ010000010">
    <property type="protein sequence ID" value="KAG7407257.1"/>
    <property type="molecule type" value="Genomic_DNA"/>
</dbReference>
<sequence>MKTSTILTALGGMLAFNTQVVKRPLAEQRSSCTFGLVFEVENQWDQTLDLDNNDCYTRLKNEIYGCDHGGESTISKWRFRADPGNC</sequence>
<protein>
    <submittedName>
        <fullName evidence="1">Uncharacterized protein</fullName>
    </submittedName>
</protein>
<accession>A0A8J5U1H8</accession>